<dbReference type="AlphaFoldDB" id="A0A0A9Y308"/>
<dbReference type="EMBL" id="GDHC01021287">
    <property type="protein sequence ID" value="JAP97341.1"/>
    <property type="molecule type" value="Transcribed_RNA"/>
</dbReference>
<organism evidence="3">
    <name type="scientific">Lygus hesperus</name>
    <name type="common">Western plant bug</name>
    <dbReference type="NCBI Taxonomy" id="30085"/>
    <lineage>
        <taxon>Eukaryota</taxon>
        <taxon>Metazoa</taxon>
        <taxon>Ecdysozoa</taxon>
        <taxon>Arthropoda</taxon>
        <taxon>Hexapoda</taxon>
        <taxon>Insecta</taxon>
        <taxon>Pterygota</taxon>
        <taxon>Neoptera</taxon>
        <taxon>Paraneoptera</taxon>
        <taxon>Hemiptera</taxon>
        <taxon>Heteroptera</taxon>
        <taxon>Panheteroptera</taxon>
        <taxon>Cimicomorpha</taxon>
        <taxon>Miridae</taxon>
        <taxon>Mirini</taxon>
        <taxon>Lygus</taxon>
    </lineage>
</organism>
<evidence type="ECO:0000313" key="2">
    <source>
        <dbReference type="EMBL" id="JAG23919.1"/>
    </source>
</evidence>
<dbReference type="GO" id="GO:0005886">
    <property type="term" value="C:plasma membrane"/>
    <property type="evidence" value="ECO:0007669"/>
    <property type="project" value="TreeGrafter"/>
</dbReference>
<protein>
    <submittedName>
        <fullName evidence="4">Putative trans-acting enoyl reductase MT2525</fullName>
    </submittedName>
</protein>
<dbReference type="GO" id="GO:0005811">
    <property type="term" value="C:lipid droplet"/>
    <property type="evidence" value="ECO:0007669"/>
    <property type="project" value="TreeGrafter"/>
</dbReference>
<evidence type="ECO:0000313" key="5">
    <source>
        <dbReference type="EMBL" id="JAQ04446.1"/>
    </source>
</evidence>
<accession>A0A0A9Y308</accession>
<dbReference type="EMBL" id="GDHC01014183">
    <property type="protein sequence ID" value="JAQ04446.1"/>
    <property type="molecule type" value="Transcribed_RNA"/>
</dbReference>
<dbReference type="EMBL" id="GBHO01023711">
    <property type="protein sequence ID" value="JAG19893.1"/>
    <property type="molecule type" value="Transcribed_RNA"/>
</dbReference>
<dbReference type="EMBL" id="GBHO01019684">
    <property type="protein sequence ID" value="JAG23920.1"/>
    <property type="molecule type" value="Transcribed_RNA"/>
</dbReference>
<dbReference type="GO" id="GO:0005739">
    <property type="term" value="C:mitochondrion"/>
    <property type="evidence" value="ECO:0007669"/>
    <property type="project" value="TreeGrafter"/>
</dbReference>
<dbReference type="GO" id="GO:0009247">
    <property type="term" value="P:glycolipid biosynthetic process"/>
    <property type="evidence" value="ECO:0007669"/>
    <property type="project" value="TreeGrafter"/>
</dbReference>
<gene>
    <name evidence="5" type="primary">MT2525_0</name>
    <name evidence="4" type="synonym">MT2525_1</name>
    <name evidence="3" type="ORF">CM83_10919</name>
    <name evidence="1" type="ORF">CM83_10921</name>
    <name evidence="2" type="ORF">CM83_10924</name>
    <name evidence="4" type="ORF">g.2033</name>
    <name evidence="5" type="ORF">g.2035</name>
</gene>
<reference evidence="4" key="3">
    <citation type="journal article" date="2016" name="Gigascience">
        <title>De novo construction of an expanded transcriptome assembly for the western tarnished plant bug, Lygus hesperus.</title>
        <authorList>
            <person name="Tassone E.E."/>
            <person name="Geib S.M."/>
            <person name="Hall B."/>
            <person name="Fabrick J.A."/>
            <person name="Brent C.S."/>
            <person name="Hull J.J."/>
        </authorList>
    </citation>
    <scope>NUCLEOTIDE SEQUENCE</scope>
</reference>
<evidence type="ECO:0000313" key="3">
    <source>
        <dbReference type="EMBL" id="JAG23920.1"/>
    </source>
</evidence>
<dbReference type="PANTHER" id="PTHR12286:SF5">
    <property type="entry name" value="SACCHAROPINE DEHYDROGENASE-LIKE OXIDOREDUCTASE"/>
    <property type="match status" value="1"/>
</dbReference>
<dbReference type="EMBL" id="GBHO01019685">
    <property type="protein sequence ID" value="JAG23919.1"/>
    <property type="molecule type" value="Transcribed_RNA"/>
</dbReference>
<dbReference type="Gene3D" id="3.40.50.720">
    <property type="entry name" value="NAD(P)-binding Rossmann-like Domain"/>
    <property type="match status" value="1"/>
</dbReference>
<dbReference type="InterPro" id="IPR051276">
    <property type="entry name" value="Saccharopine_DH-like_oxidrdct"/>
</dbReference>
<reference evidence="3" key="1">
    <citation type="journal article" date="2014" name="PLoS ONE">
        <title>Transcriptome-Based Identification of ABC Transporters in the Western Tarnished Plant Bug Lygus hesperus.</title>
        <authorList>
            <person name="Hull J.J."/>
            <person name="Chaney K."/>
            <person name="Geib S.M."/>
            <person name="Fabrick J.A."/>
            <person name="Brent C.S."/>
            <person name="Walsh D."/>
            <person name="Lavine L.C."/>
        </authorList>
    </citation>
    <scope>NUCLEOTIDE SEQUENCE</scope>
</reference>
<evidence type="ECO:0000313" key="4">
    <source>
        <dbReference type="EMBL" id="JAP97341.1"/>
    </source>
</evidence>
<evidence type="ECO:0000313" key="1">
    <source>
        <dbReference type="EMBL" id="JAG19893.1"/>
    </source>
</evidence>
<reference evidence="3" key="2">
    <citation type="submission" date="2014-07" db="EMBL/GenBank/DDBJ databases">
        <authorList>
            <person name="Hull J."/>
        </authorList>
    </citation>
    <scope>NUCLEOTIDE SEQUENCE</scope>
</reference>
<dbReference type="PANTHER" id="PTHR12286">
    <property type="entry name" value="SACCHAROPINE DEHYDROGENASE-LIKE OXIDOREDUCTASE"/>
    <property type="match status" value="1"/>
</dbReference>
<proteinExistence type="predicted"/>
<sequence length="370" mass="41068">MVQQYPKIQNTLDILVADSTKPDTLEKIIPMTRVIACTAGPFDLYATPVVQLCSLYGTHYVDITGETDWVRKMVDTYDDDAKASGAKIVHFCGHDCVPWDMAVYLLAEELRKRNENLIQVECFDEINGAYSGGTMATLAHSLQNRKRVKARLPYDPLLKMKHGESVEQPSESRTEAKLQASFGYNASAYKGNGAWVGPFIMAMVMANCIRRSNAINKYSGANTLRYYEALSYSNVYHMIRTCIYSVIFGTCLYTPILDQILYKYFLPAPGEGPSEKDMKDGYLRITAVGTGDQGTKVQTTLVLGYDPGYVGTAAMLMECADLLESEETSSQLLSGDEGGVYTPASCFGQPLMKSLRSIGFEYQTEILLEQ</sequence>
<name>A0A0A9Y308_LYGHE</name>